<proteinExistence type="predicted"/>
<feature type="domain" description="Ice-binding protein C-terminal" evidence="1">
    <location>
        <begin position="41"/>
        <end position="63"/>
    </location>
</feature>
<dbReference type="EMBL" id="BARU01028759">
    <property type="protein sequence ID" value="GAH74221.1"/>
    <property type="molecule type" value="Genomic_DNA"/>
</dbReference>
<feature type="non-terminal residue" evidence="2">
    <location>
        <position position="1"/>
    </location>
</feature>
<evidence type="ECO:0000259" key="1">
    <source>
        <dbReference type="Pfam" id="PF07589"/>
    </source>
</evidence>
<gene>
    <name evidence="2" type="ORF">S03H2_45862</name>
</gene>
<accession>X1HVN6</accession>
<reference evidence="2" key="1">
    <citation type="journal article" date="2014" name="Front. Microbiol.">
        <title>High frequency of phylogenetically diverse reductive dehalogenase-homologous genes in deep subseafloor sedimentary metagenomes.</title>
        <authorList>
            <person name="Kawai M."/>
            <person name="Futagami T."/>
            <person name="Toyoda A."/>
            <person name="Takaki Y."/>
            <person name="Nishi S."/>
            <person name="Hori S."/>
            <person name="Arai W."/>
            <person name="Tsubouchi T."/>
            <person name="Morono Y."/>
            <person name="Uchiyama I."/>
            <person name="Ito T."/>
            <person name="Fujiyama A."/>
            <person name="Inagaki F."/>
            <person name="Takami H."/>
        </authorList>
    </citation>
    <scope>NUCLEOTIDE SEQUENCE</scope>
    <source>
        <strain evidence="2">Expedition CK06-06</strain>
    </source>
</reference>
<organism evidence="2">
    <name type="scientific">marine sediment metagenome</name>
    <dbReference type="NCBI Taxonomy" id="412755"/>
    <lineage>
        <taxon>unclassified sequences</taxon>
        <taxon>metagenomes</taxon>
        <taxon>ecological metagenomes</taxon>
    </lineage>
</organism>
<dbReference type="InterPro" id="IPR013424">
    <property type="entry name" value="Ice-binding_C"/>
</dbReference>
<protein>
    <recommendedName>
        <fullName evidence="1">Ice-binding protein C-terminal domain-containing protein</fullName>
    </recommendedName>
</protein>
<dbReference type="NCBIfam" id="TIGR02595">
    <property type="entry name" value="PEP_CTERM"/>
    <property type="match status" value="1"/>
</dbReference>
<dbReference type="Pfam" id="PF07589">
    <property type="entry name" value="PEP-CTERM"/>
    <property type="match status" value="1"/>
</dbReference>
<dbReference type="AlphaFoldDB" id="X1HVN6"/>
<name>X1HVN6_9ZZZZ</name>
<evidence type="ECO:0000313" key="2">
    <source>
        <dbReference type="EMBL" id="GAH74221.1"/>
    </source>
</evidence>
<sequence>GISSLTANSFDFLSTPSGASPPFPTAAHVQAIGDDDSGWTTAPEPATLGLLTIAGVILVGRRRT</sequence>
<comment type="caution">
    <text evidence="2">The sequence shown here is derived from an EMBL/GenBank/DDBJ whole genome shotgun (WGS) entry which is preliminary data.</text>
</comment>